<reference evidence="2 3" key="1">
    <citation type="submission" date="2017-10" db="EMBL/GenBank/DDBJ databases">
        <title>The draft genome sequence of Lewinella marina KCTC 32374.</title>
        <authorList>
            <person name="Wang K."/>
        </authorList>
    </citation>
    <scope>NUCLEOTIDE SEQUENCE [LARGE SCALE GENOMIC DNA]</scope>
    <source>
        <strain evidence="2 3">MKG-38</strain>
    </source>
</reference>
<dbReference type="AlphaFoldDB" id="A0A2G0CD76"/>
<dbReference type="Proteomes" id="UP000226437">
    <property type="component" value="Unassembled WGS sequence"/>
</dbReference>
<protein>
    <recommendedName>
        <fullName evidence="4">Sulfur reduction protein DsrE</fullName>
    </recommendedName>
</protein>
<evidence type="ECO:0000313" key="3">
    <source>
        <dbReference type="Proteomes" id="UP000226437"/>
    </source>
</evidence>
<dbReference type="Pfam" id="PF02635">
    <property type="entry name" value="DsrE"/>
    <property type="match status" value="1"/>
</dbReference>
<proteinExistence type="predicted"/>
<dbReference type="OrthoDB" id="7206705at2"/>
<dbReference type="EMBL" id="PDLO01000006">
    <property type="protein sequence ID" value="PHK97931.1"/>
    <property type="molecule type" value="Genomic_DNA"/>
</dbReference>
<sequence length="174" mass="18791">MRLLLFLLFLAPALAAAQEKVTPIVPFGGIYEVPEATVVPDPELEYHLIVDVVSGAETPDTLVQGLYNVARMLNLFSVGGVPAEQVHVVLAIHGSAAFGVMENDLYRERFGVDNPNLPLIEALHGAGVKLTVCGQSLRGREIPLTSVAPQVEIATSMLTTVAMYQMKGYAMLRF</sequence>
<dbReference type="PANTHER" id="PTHR37691:SF1">
    <property type="entry name" value="BLR3518 PROTEIN"/>
    <property type="match status" value="1"/>
</dbReference>
<feature type="signal peptide" evidence="1">
    <location>
        <begin position="1"/>
        <end position="17"/>
    </location>
</feature>
<feature type="chain" id="PRO_5013699444" description="Sulfur reduction protein DsrE" evidence="1">
    <location>
        <begin position="18"/>
        <end position="174"/>
    </location>
</feature>
<keyword evidence="3" id="KW-1185">Reference proteome</keyword>
<gene>
    <name evidence="2" type="ORF">CGL56_14045</name>
</gene>
<organism evidence="2 3">
    <name type="scientific">Neolewinella marina</name>
    <dbReference type="NCBI Taxonomy" id="438751"/>
    <lineage>
        <taxon>Bacteria</taxon>
        <taxon>Pseudomonadati</taxon>
        <taxon>Bacteroidota</taxon>
        <taxon>Saprospiria</taxon>
        <taxon>Saprospirales</taxon>
        <taxon>Lewinellaceae</taxon>
        <taxon>Neolewinella</taxon>
    </lineage>
</organism>
<evidence type="ECO:0000313" key="2">
    <source>
        <dbReference type="EMBL" id="PHK97931.1"/>
    </source>
</evidence>
<comment type="caution">
    <text evidence="2">The sequence shown here is derived from an EMBL/GenBank/DDBJ whole genome shotgun (WGS) entry which is preliminary data.</text>
</comment>
<dbReference type="RefSeq" id="WP_099107205.1">
    <property type="nucleotide sequence ID" value="NZ_JAATJF010000003.1"/>
</dbReference>
<dbReference type="InterPro" id="IPR027396">
    <property type="entry name" value="DsrEFH-like"/>
</dbReference>
<dbReference type="Gene3D" id="3.40.1260.10">
    <property type="entry name" value="DsrEFH-like"/>
    <property type="match status" value="1"/>
</dbReference>
<keyword evidence="1" id="KW-0732">Signal</keyword>
<evidence type="ECO:0008006" key="4">
    <source>
        <dbReference type="Google" id="ProtNLM"/>
    </source>
</evidence>
<accession>A0A2G0CD76</accession>
<name>A0A2G0CD76_9BACT</name>
<dbReference type="InterPro" id="IPR003787">
    <property type="entry name" value="Sulphur_relay_DsrE/F-like"/>
</dbReference>
<dbReference type="SUPFAM" id="SSF75169">
    <property type="entry name" value="DsrEFH-like"/>
    <property type="match status" value="1"/>
</dbReference>
<evidence type="ECO:0000256" key="1">
    <source>
        <dbReference type="SAM" id="SignalP"/>
    </source>
</evidence>
<dbReference type="PANTHER" id="PTHR37691">
    <property type="entry name" value="BLR3518 PROTEIN"/>
    <property type="match status" value="1"/>
</dbReference>